<dbReference type="Proteomes" id="UP001254832">
    <property type="component" value="Unassembled WGS sequence"/>
</dbReference>
<dbReference type="EMBL" id="JAVDTR010000006">
    <property type="protein sequence ID" value="MDR6723966.1"/>
    <property type="molecule type" value="Genomic_DNA"/>
</dbReference>
<dbReference type="RefSeq" id="WP_310139673.1">
    <property type="nucleotide sequence ID" value="NZ_JAVDTR010000006.1"/>
</dbReference>
<accession>A0AAP5LMA4</accession>
<reference evidence="1" key="1">
    <citation type="submission" date="2023-07" db="EMBL/GenBank/DDBJ databases">
        <title>Sorghum-associated microbial communities from plants grown in Nebraska, USA.</title>
        <authorList>
            <person name="Schachtman D."/>
        </authorList>
    </citation>
    <scope>NUCLEOTIDE SEQUENCE</scope>
    <source>
        <strain evidence="1">BE80</strain>
    </source>
</reference>
<sequence>MSIRNNADSTAKMGRVSTLMKQTLKQKLAELIPAWQGQVHDALAPGEPINEPCAVIAFAEEVPKFSWAGYRRIIRIAPYARLTEGGAEQVEIWSSKLVEGLHQVRLQDTEGNAFTCIYLGSSDCDRIDSGAGFITRSLRFGVYIPEVIEHDLAIETQDYSMLALQNWTQTELDSSWSVYRDAWPGGYESPSVLWRLASCDIAEAGASTLEIHKKLVGHVMTRSPVATRNTVIRLVEQLGVQARIAITDAGGEETNESRRYVTVDDVSADLQADAYLNGQIRLTLQERIRRPGTDVPFIRQVHHSRGIE</sequence>
<protein>
    <submittedName>
        <fullName evidence="1">Uncharacterized protein</fullName>
    </submittedName>
</protein>
<evidence type="ECO:0000313" key="2">
    <source>
        <dbReference type="Proteomes" id="UP001254832"/>
    </source>
</evidence>
<evidence type="ECO:0000313" key="1">
    <source>
        <dbReference type="EMBL" id="MDR6723966.1"/>
    </source>
</evidence>
<gene>
    <name evidence="1" type="ORF">J2W91_002428</name>
</gene>
<comment type="caution">
    <text evidence="1">The sequence shown here is derived from an EMBL/GenBank/DDBJ whole genome shotgun (WGS) entry which is preliminary data.</text>
</comment>
<organism evidence="1 2">
    <name type="scientific">Paenibacillus amylolyticus</name>
    <dbReference type="NCBI Taxonomy" id="1451"/>
    <lineage>
        <taxon>Bacteria</taxon>
        <taxon>Bacillati</taxon>
        <taxon>Bacillota</taxon>
        <taxon>Bacilli</taxon>
        <taxon>Bacillales</taxon>
        <taxon>Paenibacillaceae</taxon>
        <taxon>Paenibacillus</taxon>
    </lineage>
</organism>
<proteinExistence type="predicted"/>
<name>A0AAP5LMA4_PAEAM</name>
<dbReference type="AlphaFoldDB" id="A0AAP5LMA4"/>